<comment type="caution">
    <text evidence="2">The sequence shown here is derived from an EMBL/GenBank/DDBJ whole genome shotgun (WGS) entry which is preliminary data.</text>
</comment>
<dbReference type="AlphaFoldDB" id="A0AAI8YGD2"/>
<dbReference type="InterPro" id="IPR052897">
    <property type="entry name" value="Sec-Metab_Biosynth_Hydrolase"/>
</dbReference>
<accession>A0AAI8YGD2</accession>
<dbReference type="SUPFAM" id="SSF53474">
    <property type="entry name" value="alpha/beta-Hydrolases"/>
    <property type="match status" value="1"/>
</dbReference>
<organism evidence="2 3">
    <name type="scientific">Anthostomella pinea</name>
    <dbReference type="NCBI Taxonomy" id="933095"/>
    <lineage>
        <taxon>Eukaryota</taxon>
        <taxon>Fungi</taxon>
        <taxon>Dikarya</taxon>
        <taxon>Ascomycota</taxon>
        <taxon>Pezizomycotina</taxon>
        <taxon>Sordariomycetes</taxon>
        <taxon>Xylariomycetidae</taxon>
        <taxon>Xylariales</taxon>
        <taxon>Xylariaceae</taxon>
        <taxon>Anthostomella</taxon>
    </lineage>
</organism>
<dbReference type="PANTHER" id="PTHR37017:SF13">
    <property type="entry name" value="AB HYDROLASE-1 DOMAIN-CONTAINING PROTEIN"/>
    <property type="match status" value="1"/>
</dbReference>
<dbReference type="EMBL" id="CAUWAG010000006">
    <property type="protein sequence ID" value="CAJ2503855.1"/>
    <property type="molecule type" value="Genomic_DNA"/>
</dbReference>
<dbReference type="InterPro" id="IPR029058">
    <property type="entry name" value="AB_hydrolase_fold"/>
</dbReference>
<dbReference type="Proteomes" id="UP001295740">
    <property type="component" value="Unassembled WGS sequence"/>
</dbReference>
<evidence type="ECO:0000313" key="3">
    <source>
        <dbReference type="Proteomes" id="UP001295740"/>
    </source>
</evidence>
<evidence type="ECO:0000313" key="2">
    <source>
        <dbReference type="EMBL" id="CAJ2503855.1"/>
    </source>
</evidence>
<dbReference type="Gene3D" id="3.40.50.1820">
    <property type="entry name" value="alpha/beta hydrolase"/>
    <property type="match status" value="1"/>
</dbReference>
<name>A0AAI8YGD2_9PEZI</name>
<keyword evidence="3" id="KW-1185">Reference proteome</keyword>
<protein>
    <submittedName>
        <fullName evidence="2">Uu.00g112490.m01.CDS01</fullName>
    </submittedName>
</protein>
<proteinExistence type="predicted"/>
<evidence type="ECO:0000259" key="1">
    <source>
        <dbReference type="Pfam" id="PF12697"/>
    </source>
</evidence>
<dbReference type="Pfam" id="PF12697">
    <property type="entry name" value="Abhydrolase_6"/>
    <property type="match status" value="1"/>
</dbReference>
<reference evidence="2" key="1">
    <citation type="submission" date="2023-10" db="EMBL/GenBank/DDBJ databases">
        <authorList>
            <person name="Hackl T."/>
        </authorList>
    </citation>
    <scope>NUCLEOTIDE SEQUENCE</scope>
</reference>
<dbReference type="InterPro" id="IPR000073">
    <property type="entry name" value="AB_hydrolase_1"/>
</dbReference>
<dbReference type="PANTHER" id="PTHR37017">
    <property type="entry name" value="AB HYDROLASE-1 DOMAIN-CONTAINING PROTEIN-RELATED"/>
    <property type="match status" value="1"/>
</dbReference>
<gene>
    <name evidence="2" type="ORF">KHLLAP_LOCUS4323</name>
</gene>
<sequence>MASVKPAIIIVTGAWVPPSIYGSLGDPLRVAGYEVYTTAHKTNTSEPFQPLPTPYDDAEPLRELTTRLADEGKDIMFVMHSYGGLPGSIASQGLGKKQRQEQGKPGGVVRLFYITAWIAEQGKMGMDSVPVGSYPRVDKFPVEHIVQDGWIKLNLEGNFDWLWEDVSTEQAREYASQMMWCSGLQGATTISEAGYKEIPVSYLVAEHDNVFVPSTQYHWIGLIKDSTTQEVDVHTLPVPHMLMHGDVQKVEEVVKLVERVAGERLE</sequence>
<feature type="domain" description="AB hydrolase-1" evidence="1">
    <location>
        <begin position="8"/>
        <end position="217"/>
    </location>
</feature>